<feature type="region of interest" description="Disordered" evidence="1">
    <location>
        <begin position="90"/>
        <end position="147"/>
    </location>
</feature>
<dbReference type="SUPFAM" id="SSF47699">
    <property type="entry name" value="Bifunctional inhibitor/lipid-transfer protein/seed storage 2S albumin"/>
    <property type="match status" value="1"/>
</dbReference>
<reference evidence="3 4" key="1">
    <citation type="submission" date="2024-01" db="EMBL/GenBank/DDBJ databases">
        <title>Genome assemblies of Stephania.</title>
        <authorList>
            <person name="Yang L."/>
        </authorList>
    </citation>
    <scope>NUCLEOTIDE SEQUENCE [LARGE SCALE GENOMIC DNA]</scope>
    <source>
        <strain evidence="3">JXDWG</strain>
        <tissue evidence="3">Leaf</tissue>
    </source>
</reference>
<evidence type="ECO:0000256" key="1">
    <source>
        <dbReference type="SAM" id="MobiDB-lite"/>
    </source>
</evidence>
<evidence type="ECO:0000256" key="2">
    <source>
        <dbReference type="SAM" id="SignalP"/>
    </source>
</evidence>
<feature type="region of interest" description="Disordered" evidence="1">
    <location>
        <begin position="51"/>
        <end position="74"/>
    </location>
</feature>
<proteinExistence type="predicted"/>
<accession>A0AAP0E7D6</accession>
<feature type="compositionally biased region" description="Basic and acidic residues" evidence="1">
    <location>
        <begin position="95"/>
        <end position="108"/>
    </location>
</feature>
<evidence type="ECO:0000313" key="4">
    <source>
        <dbReference type="Proteomes" id="UP001419268"/>
    </source>
</evidence>
<dbReference type="PANTHER" id="PTHR34377">
    <property type="entry name" value="TETRATRICOPEPTIDE REPEAT (TPR)-LIKE SUPERFAMILY PROTEIN"/>
    <property type="match status" value="1"/>
</dbReference>
<comment type="caution">
    <text evidence="3">The sequence shown here is derived from an EMBL/GenBank/DDBJ whole genome shotgun (WGS) entry which is preliminary data.</text>
</comment>
<protein>
    <submittedName>
        <fullName evidence="3">Uncharacterized protein</fullName>
    </submittedName>
</protein>
<feature type="compositionally biased region" description="Basic and acidic residues" evidence="1">
    <location>
        <begin position="117"/>
        <end position="147"/>
    </location>
</feature>
<keyword evidence="4" id="KW-1185">Reference proteome</keyword>
<dbReference type="InterPro" id="IPR036312">
    <property type="entry name" value="Bifun_inhib/LTP/seed_sf"/>
</dbReference>
<feature type="chain" id="PRO_5042950990" evidence="2">
    <location>
        <begin position="28"/>
        <end position="222"/>
    </location>
</feature>
<dbReference type="PANTHER" id="PTHR34377:SF3">
    <property type="entry name" value="TETRATRICOPEPTIDE REPEAT (TPR)-LIKE SUPERFAMILY PROTEIN"/>
    <property type="match status" value="1"/>
</dbReference>
<keyword evidence="2" id="KW-0732">Signal</keyword>
<sequence>MKATTIMLQTFVMVVAFLFVLSPKTMSIPVHPLCQPQIALANRACAMLPTHDDASLPSAGDESPVSEEPLDHPGLEEPILQHQDLEHPALQGSFPERDHDEHSHDSHQGHHGGQGGHHGDQGGHHGEHGGRHGEHGGHHREPGKDDKYRWHDERRHHGHRHRHHHHSQEEEDCCRWLNDMDAECVCVFFFRLPLAFRRPEHDFMVKVGDTCNVTFNCRGGIP</sequence>
<feature type="signal peptide" evidence="2">
    <location>
        <begin position="1"/>
        <end position="27"/>
    </location>
</feature>
<organism evidence="3 4">
    <name type="scientific">Stephania cephalantha</name>
    <dbReference type="NCBI Taxonomy" id="152367"/>
    <lineage>
        <taxon>Eukaryota</taxon>
        <taxon>Viridiplantae</taxon>
        <taxon>Streptophyta</taxon>
        <taxon>Embryophyta</taxon>
        <taxon>Tracheophyta</taxon>
        <taxon>Spermatophyta</taxon>
        <taxon>Magnoliopsida</taxon>
        <taxon>Ranunculales</taxon>
        <taxon>Menispermaceae</taxon>
        <taxon>Menispermoideae</taxon>
        <taxon>Cissampelideae</taxon>
        <taxon>Stephania</taxon>
    </lineage>
</organism>
<dbReference type="AlphaFoldDB" id="A0AAP0E7D6"/>
<dbReference type="EMBL" id="JBBNAG010000013">
    <property type="protein sequence ID" value="KAK9083963.1"/>
    <property type="molecule type" value="Genomic_DNA"/>
</dbReference>
<name>A0AAP0E7D6_9MAGN</name>
<gene>
    <name evidence="3" type="ORF">Scep_030434</name>
</gene>
<evidence type="ECO:0000313" key="3">
    <source>
        <dbReference type="EMBL" id="KAK9083963.1"/>
    </source>
</evidence>
<dbReference type="Proteomes" id="UP001419268">
    <property type="component" value="Unassembled WGS sequence"/>
</dbReference>